<evidence type="ECO:0000313" key="4">
    <source>
        <dbReference type="Proteomes" id="UP000756346"/>
    </source>
</evidence>
<dbReference type="InterPro" id="IPR013097">
    <property type="entry name" value="Dabb"/>
</dbReference>
<dbReference type="EMBL" id="JAGTJQ010000011">
    <property type="protein sequence ID" value="KAH7018170.1"/>
    <property type="molecule type" value="Genomic_DNA"/>
</dbReference>
<evidence type="ECO:0000259" key="2">
    <source>
        <dbReference type="PROSITE" id="PS51502"/>
    </source>
</evidence>
<dbReference type="GeneID" id="70180266"/>
<dbReference type="PANTHER" id="PTHR33178:SF10">
    <property type="entry name" value="STRESS-RESPONSE A_B BARREL DOMAIN-CONTAINING PROTEIN"/>
    <property type="match status" value="1"/>
</dbReference>
<dbReference type="PANTHER" id="PTHR33178">
    <property type="match status" value="1"/>
</dbReference>
<dbReference type="SUPFAM" id="SSF54909">
    <property type="entry name" value="Dimeric alpha+beta barrel"/>
    <property type="match status" value="1"/>
</dbReference>
<dbReference type="PROSITE" id="PS51502">
    <property type="entry name" value="S_R_A_B_BARREL"/>
    <property type="match status" value="1"/>
</dbReference>
<proteinExistence type="predicted"/>
<evidence type="ECO:0000256" key="1">
    <source>
        <dbReference type="ARBA" id="ARBA00011738"/>
    </source>
</evidence>
<organism evidence="3 4">
    <name type="scientific">Microdochium trichocladiopsis</name>
    <dbReference type="NCBI Taxonomy" id="1682393"/>
    <lineage>
        <taxon>Eukaryota</taxon>
        <taxon>Fungi</taxon>
        <taxon>Dikarya</taxon>
        <taxon>Ascomycota</taxon>
        <taxon>Pezizomycotina</taxon>
        <taxon>Sordariomycetes</taxon>
        <taxon>Xylariomycetidae</taxon>
        <taxon>Xylariales</taxon>
        <taxon>Microdochiaceae</taxon>
        <taxon>Microdochium</taxon>
    </lineage>
</organism>
<evidence type="ECO:0000313" key="3">
    <source>
        <dbReference type="EMBL" id="KAH7018170.1"/>
    </source>
</evidence>
<dbReference type="AlphaFoldDB" id="A0A9P8XTQ4"/>
<gene>
    <name evidence="3" type="ORF">B0I36DRAFT_252958</name>
</gene>
<dbReference type="Proteomes" id="UP000756346">
    <property type="component" value="Unassembled WGS sequence"/>
</dbReference>
<comment type="subunit">
    <text evidence="1">Homodimer.</text>
</comment>
<protein>
    <submittedName>
        <fullName evidence="3">Stress responsive A/B barrel domain protein</fullName>
    </submittedName>
</protein>
<dbReference type="Gene3D" id="3.30.70.100">
    <property type="match status" value="1"/>
</dbReference>
<feature type="domain" description="Stress-response A/B barrel" evidence="2">
    <location>
        <begin position="3"/>
        <end position="105"/>
    </location>
</feature>
<keyword evidence="4" id="KW-1185">Reference proteome</keyword>
<dbReference type="Pfam" id="PF07876">
    <property type="entry name" value="Dabb"/>
    <property type="match status" value="1"/>
</dbReference>
<accession>A0A9P8XTQ4</accession>
<reference evidence="3" key="1">
    <citation type="journal article" date="2021" name="Nat. Commun.">
        <title>Genetic determinants of endophytism in the Arabidopsis root mycobiome.</title>
        <authorList>
            <person name="Mesny F."/>
            <person name="Miyauchi S."/>
            <person name="Thiergart T."/>
            <person name="Pickel B."/>
            <person name="Atanasova L."/>
            <person name="Karlsson M."/>
            <person name="Huettel B."/>
            <person name="Barry K.W."/>
            <person name="Haridas S."/>
            <person name="Chen C."/>
            <person name="Bauer D."/>
            <person name="Andreopoulos W."/>
            <person name="Pangilinan J."/>
            <person name="LaButti K."/>
            <person name="Riley R."/>
            <person name="Lipzen A."/>
            <person name="Clum A."/>
            <person name="Drula E."/>
            <person name="Henrissat B."/>
            <person name="Kohler A."/>
            <person name="Grigoriev I.V."/>
            <person name="Martin F.M."/>
            <person name="Hacquard S."/>
        </authorList>
    </citation>
    <scope>NUCLEOTIDE SEQUENCE</scope>
    <source>
        <strain evidence="3">MPI-CAGE-CH-0230</strain>
    </source>
</reference>
<dbReference type="RefSeq" id="XP_046006437.1">
    <property type="nucleotide sequence ID" value="XM_046150720.1"/>
</dbReference>
<dbReference type="InterPro" id="IPR011008">
    <property type="entry name" value="Dimeric_a/b-barrel"/>
</dbReference>
<comment type="caution">
    <text evidence="3">The sequence shown here is derived from an EMBL/GenBank/DDBJ whole genome shotgun (WGS) entry which is preliminary data.</text>
</comment>
<name>A0A9P8XTQ4_9PEZI</name>
<sequence length="110" mass="12555">MTVYHVVIFKFKTLVPEDEVQAACDRMLALGTQCVHPKSGKPYVKVHGGGRDNSKEGLQQGMTHPFIFEFENEEDRDYYVDDDPAHIKFKDSLTDVVDKVHVHDFSPGKF</sequence>
<dbReference type="InterPro" id="IPR044662">
    <property type="entry name" value="HS1/DABB1-like"/>
</dbReference>
<dbReference type="OrthoDB" id="1601230at2759"/>
<dbReference type="SMART" id="SM00886">
    <property type="entry name" value="Dabb"/>
    <property type="match status" value="1"/>
</dbReference>